<accession>A0ABW7XR52</accession>
<organism evidence="1 2">
    <name type="scientific">Promicromonospora kroppenstedtii</name>
    <dbReference type="NCBI Taxonomy" id="440482"/>
    <lineage>
        <taxon>Bacteria</taxon>
        <taxon>Bacillati</taxon>
        <taxon>Actinomycetota</taxon>
        <taxon>Actinomycetes</taxon>
        <taxon>Micrococcales</taxon>
        <taxon>Promicromonosporaceae</taxon>
        <taxon>Promicromonospora</taxon>
    </lineage>
</organism>
<sequence length="60" mass="6903">MTELTPEEFAEIERRFENFDRDTAEVYDVGVVVLTRAMAEREYPTPGRVRPTGPSGDLWV</sequence>
<dbReference type="RefSeq" id="WP_397407636.1">
    <property type="nucleotide sequence ID" value="NZ_JBIRYI010000019.1"/>
</dbReference>
<keyword evidence="2" id="KW-1185">Reference proteome</keyword>
<evidence type="ECO:0000313" key="2">
    <source>
        <dbReference type="Proteomes" id="UP001611580"/>
    </source>
</evidence>
<dbReference type="EMBL" id="JBIRYI010000019">
    <property type="protein sequence ID" value="MFI2490034.1"/>
    <property type="molecule type" value="Genomic_DNA"/>
</dbReference>
<reference evidence="1 2" key="1">
    <citation type="submission" date="2024-10" db="EMBL/GenBank/DDBJ databases">
        <title>The Natural Products Discovery Center: Release of the First 8490 Sequenced Strains for Exploring Actinobacteria Biosynthetic Diversity.</title>
        <authorList>
            <person name="Kalkreuter E."/>
            <person name="Kautsar S.A."/>
            <person name="Yang D."/>
            <person name="Bader C.D."/>
            <person name="Teijaro C.N."/>
            <person name="Fluegel L."/>
            <person name="Davis C.M."/>
            <person name="Simpson J.R."/>
            <person name="Lauterbach L."/>
            <person name="Steele A.D."/>
            <person name="Gui C."/>
            <person name="Meng S."/>
            <person name="Li G."/>
            <person name="Viehrig K."/>
            <person name="Ye F."/>
            <person name="Su P."/>
            <person name="Kiefer A.F."/>
            <person name="Nichols A."/>
            <person name="Cepeda A.J."/>
            <person name="Yan W."/>
            <person name="Fan B."/>
            <person name="Jiang Y."/>
            <person name="Adhikari A."/>
            <person name="Zheng C.-J."/>
            <person name="Schuster L."/>
            <person name="Cowan T.M."/>
            <person name="Smanski M.J."/>
            <person name="Chevrette M.G."/>
            <person name="De Carvalho L.P.S."/>
            <person name="Shen B."/>
        </authorList>
    </citation>
    <scope>NUCLEOTIDE SEQUENCE [LARGE SCALE GENOMIC DNA]</scope>
    <source>
        <strain evidence="1 2">NPDC019481</strain>
    </source>
</reference>
<gene>
    <name evidence="1" type="ORF">ACH47X_24180</name>
</gene>
<dbReference type="Proteomes" id="UP001611580">
    <property type="component" value="Unassembled WGS sequence"/>
</dbReference>
<protein>
    <submittedName>
        <fullName evidence="1">Uncharacterized protein</fullName>
    </submittedName>
</protein>
<name>A0ABW7XR52_9MICO</name>
<comment type="caution">
    <text evidence="1">The sequence shown here is derived from an EMBL/GenBank/DDBJ whole genome shotgun (WGS) entry which is preliminary data.</text>
</comment>
<proteinExistence type="predicted"/>
<evidence type="ECO:0000313" key="1">
    <source>
        <dbReference type="EMBL" id="MFI2490034.1"/>
    </source>
</evidence>